<keyword evidence="3" id="KW-0949">S-adenosyl-L-methionine</keyword>
<dbReference type="AlphaFoldDB" id="A0A0W1AZX7"/>
<reference evidence="5 6" key="1">
    <citation type="journal article" date="2015" name="Int. Biodeterior. Biodegradation">
        <title>Physiological and genetic screening methods for the isolation of methyl tert-butyl ether-degrading bacteria for bioremediation purposes.</title>
        <authorList>
            <person name="Guisado I.M."/>
            <person name="Purswani J."/>
            <person name="Gonzalez Lopez J."/>
            <person name="Pozo C."/>
        </authorList>
    </citation>
    <scope>NUCLEOTIDE SEQUENCE [LARGE SCALE GENOMIC DNA]</scope>
    <source>
        <strain evidence="5 6">SH7</strain>
    </source>
</reference>
<keyword evidence="6" id="KW-1185">Reference proteome</keyword>
<dbReference type="PANTHER" id="PTHR43464">
    <property type="entry name" value="METHYLTRANSFERASE"/>
    <property type="match status" value="1"/>
</dbReference>
<dbReference type="GO" id="GO:0032259">
    <property type="term" value="P:methylation"/>
    <property type="evidence" value="ECO:0007669"/>
    <property type="project" value="UniProtKB-KW"/>
</dbReference>
<dbReference type="InterPro" id="IPR013216">
    <property type="entry name" value="Methyltransf_11"/>
</dbReference>
<dbReference type="SUPFAM" id="SSF53335">
    <property type="entry name" value="S-adenosyl-L-methionine-dependent methyltransferases"/>
    <property type="match status" value="1"/>
</dbReference>
<dbReference type="PANTHER" id="PTHR43464:SF19">
    <property type="entry name" value="UBIQUINONE BIOSYNTHESIS O-METHYLTRANSFERASE, MITOCHONDRIAL"/>
    <property type="match status" value="1"/>
</dbReference>
<evidence type="ECO:0000313" key="6">
    <source>
        <dbReference type="Proteomes" id="UP000054709"/>
    </source>
</evidence>
<dbReference type="Proteomes" id="UP000054709">
    <property type="component" value="Unassembled WGS sequence"/>
</dbReference>
<dbReference type="GO" id="GO:0008757">
    <property type="term" value="F:S-adenosylmethionine-dependent methyltransferase activity"/>
    <property type="evidence" value="ECO:0007669"/>
    <property type="project" value="InterPro"/>
</dbReference>
<dbReference type="InterPro" id="IPR029063">
    <property type="entry name" value="SAM-dependent_MTases_sf"/>
</dbReference>
<dbReference type="Gene3D" id="3.40.50.150">
    <property type="entry name" value="Vaccinia Virus protein VP39"/>
    <property type="match status" value="1"/>
</dbReference>
<proteinExistence type="predicted"/>
<accession>A0A0W1AZX7</accession>
<dbReference type="CDD" id="cd02440">
    <property type="entry name" value="AdoMet_MTases"/>
    <property type="match status" value="1"/>
</dbReference>
<evidence type="ECO:0000259" key="4">
    <source>
        <dbReference type="Pfam" id="PF08241"/>
    </source>
</evidence>
<comment type="caution">
    <text evidence="5">The sequence shown here is derived from an EMBL/GenBank/DDBJ whole genome shotgun (WGS) entry which is preliminary data.</text>
</comment>
<feature type="domain" description="Methyltransferase type 11" evidence="4">
    <location>
        <begin position="47"/>
        <end position="138"/>
    </location>
</feature>
<evidence type="ECO:0000313" key="5">
    <source>
        <dbReference type="EMBL" id="KTD86872.1"/>
    </source>
</evidence>
<evidence type="ECO:0000256" key="1">
    <source>
        <dbReference type="ARBA" id="ARBA00022603"/>
    </source>
</evidence>
<keyword evidence="1 5" id="KW-0489">Methyltransferase</keyword>
<protein>
    <submittedName>
        <fullName evidence="5">Methyltransferase</fullName>
    </submittedName>
</protein>
<dbReference type="OrthoDB" id="9791837at2"/>
<sequence length="247" mass="28578">MQQNIYDNPEFFQMYKNLRESRITYNDFIEQPVIRGLLPALQDLNVLDLGCGFGDMANYMIDNNASQVTGVDISEKMLAMARKRPEIRYVQGSMEEIDFNSKEFDLVVSSLAFHYVEDYKTLISRISKWIKPNGYLVFSTEHPVVLSNKSQSGWVKDSDQNILHWPIDNYGEEGLRNQFWGIDGVIKYHRKLSTLLNTLIQNGLAIEEIVEPESNLEGLEKMPKLINERRRPSFILIKARKTSIHGQ</sequence>
<dbReference type="EMBL" id="LCZJ02000019">
    <property type="protein sequence ID" value="KTD86872.1"/>
    <property type="molecule type" value="Genomic_DNA"/>
</dbReference>
<dbReference type="Pfam" id="PF08241">
    <property type="entry name" value="Methyltransf_11"/>
    <property type="match status" value="1"/>
</dbReference>
<keyword evidence="2" id="KW-0808">Transferase</keyword>
<evidence type="ECO:0000256" key="3">
    <source>
        <dbReference type="ARBA" id="ARBA00022691"/>
    </source>
</evidence>
<organism evidence="5 6">
    <name type="scientific">Paenibacillus etheri</name>
    <dbReference type="NCBI Taxonomy" id="1306852"/>
    <lineage>
        <taxon>Bacteria</taxon>
        <taxon>Bacillati</taxon>
        <taxon>Bacillota</taxon>
        <taxon>Bacilli</taxon>
        <taxon>Bacillales</taxon>
        <taxon>Paenibacillaceae</taxon>
        <taxon>Paenibacillus</taxon>
    </lineage>
</organism>
<gene>
    <name evidence="5" type="ORF">UQ64_15715</name>
</gene>
<name>A0A0W1AZX7_9BACL</name>
<evidence type="ECO:0000256" key="2">
    <source>
        <dbReference type="ARBA" id="ARBA00022679"/>
    </source>
</evidence>